<evidence type="ECO:0000259" key="3">
    <source>
        <dbReference type="PROSITE" id="PS50086"/>
    </source>
</evidence>
<evidence type="ECO:0000313" key="5">
    <source>
        <dbReference type="Proteomes" id="UP000036403"/>
    </source>
</evidence>
<dbReference type="PANTHER" id="PTHR47219:SF10">
    <property type="entry name" value="GROWTH HORMONE-REGULATED TBC PROTEIN 1"/>
    <property type="match status" value="1"/>
</dbReference>
<evidence type="ECO:0000313" key="4">
    <source>
        <dbReference type="EMBL" id="KMQ94188.1"/>
    </source>
</evidence>
<dbReference type="Proteomes" id="UP000036403">
    <property type="component" value="Unassembled WGS sequence"/>
</dbReference>
<dbReference type="PaxDb" id="67767-A0A0J7KV65"/>
<keyword evidence="1" id="KW-0343">GTPase activation</keyword>
<sequence>MASSCFSDVDEYGFERPHDFDYETYEDFMSEYLKVLAKMAKKWAKIIGEGKSLQRSITIKKYVRKGIPGEHRGLGLNYIAGLLLLVTKSEETAFWLLKVLIDKILPDYYTRTMDGLLTDIDVLAELVRIKMPDVYQHVTNLGLPWATTLRIWDCLFYEGTKIIFRVALTLIKRNRSNLLACQDFTTLAECFKEITKDSIVLRCHEFMQSIFKVPGSLPGNTITKLRTKVTQQRIEQKQDKLGR</sequence>
<dbReference type="Pfam" id="PF00566">
    <property type="entry name" value="RabGAP-TBC"/>
    <property type="match status" value="1"/>
</dbReference>
<dbReference type="PANTHER" id="PTHR47219">
    <property type="entry name" value="RAB GTPASE-ACTIVATING PROTEIN 1-LIKE"/>
    <property type="match status" value="1"/>
</dbReference>
<organism evidence="4 5">
    <name type="scientific">Lasius niger</name>
    <name type="common">Black garden ant</name>
    <dbReference type="NCBI Taxonomy" id="67767"/>
    <lineage>
        <taxon>Eukaryota</taxon>
        <taxon>Metazoa</taxon>
        <taxon>Ecdysozoa</taxon>
        <taxon>Arthropoda</taxon>
        <taxon>Hexapoda</taxon>
        <taxon>Insecta</taxon>
        <taxon>Pterygota</taxon>
        <taxon>Neoptera</taxon>
        <taxon>Endopterygota</taxon>
        <taxon>Hymenoptera</taxon>
        <taxon>Apocrita</taxon>
        <taxon>Aculeata</taxon>
        <taxon>Formicoidea</taxon>
        <taxon>Formicidae</taxon>
        <taxon>Formicinae</taxon>
        <taxon>Lasius</taxon>
        <taxon>Lasius</taxon>
    </lineage>
</organism>
<dbReference type="STRING" id="67767.A0A0J7KV65"/>
<dbReference type="InterPro" id="IPR050302">
    <property type="entry name" value="Rab_GAP_TBC_domain"/>
</dbReference>
<dbReference type="GO" id="GO:0005096">
    <property type="term" value="F:GTPase activator activity"/>
    <property type="evidence" value="ECO:0007669"/>
    <property type="project" value="UniProtKB-KW"/>
</dbReference>
<dbReference type="SUPFAM" id="SSF47923">
    <property type="entry name" value="Ypt/Rab-GAP domain of gyp1p"/>
    <property type="match status" value="1"/>
</dbReference>
<dbReference type="Gene3D" id="1.10.472.80">
    <property type="entry name" value="Ypt/Rab-GAP domain of gyp1p, domain 3"/>
    <property type="match status" value="2"/>
</dbReference>
<dbReference type="GO" id="GO:0031267">
    <property type="term" value="F:small GTPase binding"/>
    <property type="evidence" value="ECO:0007669"/>
    <property type="project" value="TreeGrafter"/>
</dbReference>
<dbReference type="SMART" id="SM00164">
    <property type="entry name" value="TBC"/>
    <property type="match status" value="1"/>
</dbReference>
<dbReference type="AlphaFoldDB" id="A0A0J7KV65"/>
<proteinExistence type="predicted"/>
<evidence type="ECO:0000256" key="1">
    <source>
        <dbReference type="ARBA" id="ARBA00022468"/>
    </source>
</evidence>
<dbReference type="InterPro" id="IPR035969">
    <property type="entry name" value="Rab-GAP_TBC_sf"/>
</dbReference>
<dbReference type="InterPro" id="IPR000195">
    <property type="entry name" value="Rab-GAP-TBC_dom"/>
</dbReference>
<name>A0A0J7KV65_LASNI</name>
<dbReference type="Gene3D" id="1.10.8.270">
    <property type="entry name" value="putative rabgap domain of human tbc1 domain family member 14 like domains"/>
    <property type="match status" value="1"/>
</dbReference>
<keyword evidence="5" id="KW-1185">Reference proteome</keyword>
<gene>
    <name evidence="4" type="ORF">RF55_5670</name>
</gene>
<dbReference type="PROSITE" id="PS50086">
    <property type="entry name" value="TBC_RABGAP"/>
    <property type="match status" value="1"/>
</dbReference>
<dbReference type="EMBL" id="LBMM01002916">
    <property type="protein sequence ID" value="KMQ94188.1"/>
    <property type="molecule type" value="Genomic_DNA"/>
</dbReference>
<dbReference type="OrthoDB" id="294251at2759"/>
<comment type="function">
    <text evidence="2">May act as a GTPase-activating protein for Rab family protein(s).</text>
</comment>
<accession>A0A0J7KV65</accession>
<evidence type="ECO:0000256" key="2">
    <source>
        <dbReference type="ARBA" id="ARBA00043879"/>
    </source>
</evidence>
<protein>
    <submittedName>
        <fullName evidence="4">Growth hormone-regulated tbc protein 1-a</fullName>
    </submittedName>
</protein>
<reference evidence="4 5" key="1">
    <citation type="submission" date="2015-04" db="EMBL/GenBank/DDBJ databases">
        <title>Lasius niger genome sequencing.</title>
        <authorList>
            <person name="Konorov E.A."/>
            <person name="Nikitin M.A."/>
            <person name="Kirill M.V."/>
            <person name="Chang P."/>
        </authorList>
    </citation>
    <scope>NUCLEOTIDE SEQUENCE [LARGE SCALE GENOMIC DNA]</scope>
    <source>
        <tissue evidence="4">Whole</tissue>
    </source>
</reference>
<comment type="caution">
    <text evidence="4">The sequence shown here is derived from an EMBL/GenBank/DDBJ whole genome shotgun (WGS) entry which is preliminary data.</text>
</comment>
<feature type="domain" description="Rab-GAP TBC" evidence="3">
    <location>
        <begin position="1"/>
        <end position="178"/>
    </location>
</feature>